<protein>
    <submittedName>
        <fullName evidence="1">Uncharacterized protein</fullName>
    </submittedName>
</protein>
<sequence>MMRDKEVKKLLLGFSWFESNNSYLKFSCRLSLNL</sequence>
<dbReference type="AlphaFoldDB" id="A0A2P2NFV0"/>
<dbReference type="EMBL" id="GGEC01060850">
    <property type="protein sequence ID" value="MBX41334.1"/>
    <property type="molecule type" value="Transcribed_RNA"/>
</dbReference>
<reference evidence="1" key="1">
    <citation type="submission" date="2018-02" db="EMBL/GenBank/DDBJ databases">
        <title>Rhizophora mucronata_Transcriptome.</title>
        <authorList>
            <person name="Meera S.P."/>
            <person name="Sreeshan A."/>
            <person name="Augustine A."/>
        </authorList>
    </citation>
    <scope>NUCLEOTIDE SEQUENCE</scope>
    <source>
        <tissue evidence="1">Leaf</tissue>
    </source>
</reference>
<accession>A0A2P2NFV0</accession>
<proteinExistence type="predicted"/>
<organism evidence="1">
    <name type="scientific">Rhizophora mucronata</name>
    <name type="common">Asiatic mangrove</name>
    <dbReference type="NCBI Taxonomy" id="61149"/>
    <lineage>
        <taxon>Eukaryota</taxon>
        <taxon>Viridiplantae</taxon>
        <taxon>Streptophyta</taxon>
        <taxon>Embryophyta</taxon>
        <taxon>Tracheophyta</taxon>
        <taxon>Spermatophyta</taxon>
        <taxon>Magnoliopsida</taxon>
        <taxon>eudicotyledons</taxon>
        <taxon>Gunneridae</taxon>
        <taxon>Pentapetalae</taxon>
        <taxon>rosids</taxon>
        <taxon>fabids</taxon>
        <taxon>Malpighiales</taxon>
        <taxon>Rhizophoraceae</taxon>
        <taxon>Rhizophora</taxon>
    </lineage>
</organism>
<name>A0A2P2NFV0_RHIMU</name>
<evidence type="ECO:0000313" key="1">
    <source>
        <dbReference type="EMBL" id="MBX41334.1"/>
    </source>
</evidence>